<dbReference type="Pfam" id="PF07152">
    <property type="entry name" value="YaeQ"/>
    <property type="match status" value="1"/>
</dbReference>
<dbReference type="PANTHER" id="PTHR38784">
    <property type="entry name" value="SUCROSE PHOSPHORYLASE"/>
    <property type="match status" value="1"/>
</dbReference>
<name>A0ABY4E8Z4_9NEIS</name>
<sequence>MALKATIYKANINVANMDEHIYGDFALTMARHPSETEERLMVRLLAYCRFATPDSEGLEFTKDLFETGEPALWQHDLTGMLTQWIEVGLPDEDKVRKASARCERVAVVAYGSTAQDWYQKSSKLKTLNNVSVWALSTASTEAVQALCTRGMDLQLNIMDGEWTLISDEAQAVIEWEQWQ</sequence>
<dbReference type="Gene3D" id="3.10.640.10">
    <property type="entry name" value="Restriction endonuclease-like alpha-beta roll domain"/>
    <property type="match status" value="1"/>
</dbReference>
<dbReference type="InterPro" id="IPR009822">
    <property type="entry name" value="YaeQ"/>
</dbReference>
<dbReference type="InterPro" id="IPR011335">
    <property type="entry name" value="Restrct_endonuc-II-like"/>
</dbReference>
<dbReference type="Proteomes" id="UP000832011">
    <property type="component" value="Chromosome"/>
</dbReference>
<accession>A0ABY4E8Z4</accession>
<dbReference type="SMART" id="SM01322">
    <property type="entry name" value="YaeQ"/>
    <property type="match status" value="1"/>
</dbReference>
<dbReference type="SUPFAM" id="SSF52980">
    <property type="entry name" value="Restriction endonuclease-like"/>
    <property type="match status" value="1"/>
</dbReference>
<proteinExistence type="predicted"/>
<dbReference type="EMBL" id="CP091511">
    <property type="protein sequence ID" value="UOO90948.1"/>
    <property type="molecule type" value="Genomic_DNA"/>
</dbReference>
<protein>
    <submittedName>
        <fullName evidence="1">YaeQ family protein</fullName>
    </submittedName>
</protein>
<reference evidence="1 2" key="1">
    <citation type="journal article" date="2022" name="Res Sq">
        <title>Evolution of multicellular longitudinally dividing oral cavity symbionts (Neisseriaceae).</title>
        <authorList>
            <person name="Nyongesa S."/>
            <person name="Weber P."/>
            <person name="Bernet E."/>
            <person name="Pullido F."/>
            <person name="Nieckarz M."/>
            <person name="Delaby M."/>
            <person name="Nieves C."/>
            <person name="Viehboeck T."/>
            <person name="Krause N."/>
            <person name="Rivera-Millot A."/>
            <person name="Nakamura A."/>
            <person name="Vischer N."/>
            <person name="VanNieuwenhze M."/>
            <person name="Brun Y."/>
            <person name="Cava F."/>
            <person name="Bulgheresi S."/>
            <person name="Veyrier F."/>
        </authorList>
    </citation>
    <scope>NUCLEOTIDE SEQUENCE [LARGE SCALE GENOMIC DNA]</scope>
    <source>
        <strain evidence="1 2">SN4</strain>
    </source>
</reference>
<dbReference type="RefSeq" id="WP_058305275.1">
    <property type="nucleotide sequence ID" value="NZ_CABKVG010000006.1"/>
</dbReference>
<gene>
    <name evidence="1" type="ORF">LVJ82_08300</name>
</gene>
<dbReference type="InterPro" id="IPR038590">
    <property type="entry name" value="YaeQ_sf"/>
</dbReference>
<evidence type="ECO:0000313" key="2">
    <source>
        <dbReference type="Proteomes" id="UP000832011"/>
    </source>
</evidence>
<dbReference type="PANTHER" id="PTHR38784:SF1">
    <property type="entry name" value="SUCROSE PHOSPHORYLASE"/>
    <property type="match status" value="1"/>
</dbReference>
<dbReference type="PIRSF" id="PIRSF011484">
    <property type="entry name" value="YaeQ"/>
    <property type="match status" value="1"/>
</dbReference>
<organism evidence="1 2">
    <name type="scientific">Vitreoscilla massiliensis</name>
    <dbReference type="NCBI Taxonomy" id="1689272"/>
    <lineage>
        <taxon>Bacteria</taxon>
        <taxon>Pseudomonadati</taxon>
        <taxon>Pseudomonadota</taxon>
        <taxon>Betaproteobacteria</taxon>
        <taxon>Neisseriales</taxon>
        <taxon>Neisseriaceae</taxon>
        <taxon>Vitreoscilla</taxon>
    </lineage>
</organism>
<keyword evidence="2" id="KW-1185">Reference proteome</keyword>
<evidence type="ECO:0000313" key="1">
    <source>
        <dbReference type="EMBL" id="UOO90948.1"/>
    </source>
</evidence>